<keyword evidence="1" id="KW-0812">Transmembrane</keyword>
<keyword evidence="1" id="KW-1133">Transmembrane helix</keyword>
<dbReference type="AlphaFoldDB" id="A0A9D2AFM5"/>
<reference evidence="2" key="2">
    <citation type="submission" date="2021-04" db="EMBL/GenBank/DDBJ databases">
        <authorList>
            <person name="Gilroy R."/>
        </authorList>
    </citation>
    <scope>NUCLEOTIDE SEQUENCE</scope>
    <source>
        <strain evidence="2">811</strain>
    </source>
</reference>
<reference evidence="2" key="1">
    <citation type="journal article" date="2021" name="PeerJ">
        <title>Extensive microbial diversity within the chicken gut microbiome revealed by metagenomics and culture.</title>
        <authorList>
            <person name="Gilroy R."/>
            <person name="Ravi A."/>
            <person name="Getino M."/>
            <person name="Pursley I."/>
            <person name="Horton D.L."/>
            <person name="Alikhan N.F."/>
            <person name="Baker D."/>
            <person name="Gharbi K."/>
            <person name="Hall N."/>
            <person name="Watson M."/>
            <person name="Adriaenssens E.M."/>
            <person name="Foster-Nyarko E."/>
            <person name="Jarju S."/>
            <person name="Secka A."/>
            <person name="Antonio M."/>
            <person name="Oren A."/>
            <person name="Chaudhuri R.R."/>
            <person name="La Ragione R."/>
            <person name="Hildebrand F."/>
            <person name="Pallen M.J."/>
        </authorList>
    </citation>
    <scope>NUCLEOTIDE SEQUENCE</scope>
    <source>
        <strain evidence="2">811</strain>
    </source>
</reference>
<gene>
    <name evidence="2" type="ORF">H9741_01455</name>
</gene>
<sequence>MDRKEKIDCIRRQKYFVWGDVAVFAAAAALVILFFLLSFVNSAAQGETFSVLYRGEEIFRATLAENADYVFYIEGTAGKVTLYEEGRVYSDYNVISVREGKVGVSASDCPDHTCRYFGSIAKGDILCLPHDLHIRIDGKGLETDV</sequence>
<dbReference type="Proteomes" id="UP000824204">
    <property type="component" value="Unassembled WGS sequence"/>
</dbReference>
<dbReference type="Pfam" id="PF07009">
    <property type="entry name" value="NusG_II"/>
    <property type="match status" value="1"/>
</dbReference>
<evidence type="ECO:0000313" key="3">
    <source>
        <dbReference type="Proteomes" id="UP000824204"/>
    </source>
</evidence>
<proteinExistence type="predicted"/>
<protein>
    <submittedName>
        <fullName evidence="2">NusG domain II-containing protein</fullName>
    </submittedName>
</protein>
<keyword evidence="1" id="KW-0472">Membrane</keyword>
<evidence type="ECO:0000313" key="2">
    <source>
        <dbReference type="EMBL" id="HIX07120.1"/>
    </source>
</evidence>
<evidence type="ECO:0000256" key="1">
    <source>
        <dbReference type="SAM" id="Phobius"/>
    </source>
</evidence>
<dbReference type="EMBL" id="DXFX01000018">
    <property type="protein sequence ID" value="HIX07120.1"/>
    <property type="molecule type" value="Genomic_DNA"/>
</dbReference>
<organism evidence="2 3">
    <name type="scientific">Candidatus Borkfalkia faecipullorum</name>
    <dbReference type="NCBI Taxonomy" id="2838510"/>
    <lineage>
        <taxon>Bacteria</taxon>
        <taxon>Bacillati</taxon>
        <taxon>Bacillota</taxon>
        <taxon>Clostridia</taxon>
        <taxon>Christensenellales</taxon>
        <taxon>Christensenellaceae</taxon>
        <taxon>Candidatus Borkfalkia</taxon>
    </lineage>
</organism>
<feature type="transmembrane region" description="Helical" evidence="1">
    <location>
        <begin position="21"/>
        <end position="40"/>
    </location>
</feature>
<comment type="caution">
    <text evidence="2">The sequence shown here is derived from an EMBL/GenBank/DDBJ whole genome shotgun (WGS) entry which is preliminary data.</text>
</comment>
<dbReference type="Gene3D" id="2.60.320.10">
    <property type="entry name" value="N-utilization substance G protein NusG, insert domain"/>
    <property type="match status" value="1"/>
</dbReference>
<accession>A0A9D2AFM5</accession>
<dbReference type="InterPro" id="IPR038690">
    <property type="entry name" value="NusG_2_sf"/>
</dbReference>
<name>A0A9D2AFM5_9FIRM</name>